<proteinExistence type="predicted"/>
<name>A0A2P0VNY5_9VIRU</name>
<reference evidence="2" key="1">
    <citation type="journal article" date="2018" name="Virology">
        <title>A giant virus infecting green algae encodes key fermentation genes.</title>
        <authorList>
            <person name="Schvarcz C.R."/>
            <person name="Steward G.F."/>
        </authorList>
    </citation>
    <scope>NUCLEOTIDE SEQUENCE [LARGE SCALE GENOMIC DNA]</scope>
</reference>
<accession>A0A2P0VNY5</accession>
<evidence type="ECO:0000313" key="3">
    <source>
        <dbReference type="Proteomes" id="UP000244773"/>
    </source>
</evidence>
<feature type="transmembrane region" description="Helical" evidence="1">
    <location>
        <begin position="29"/>
        <end position="47"/>
    </location>
</feature>
<evidence type="ECO:0000256" key="1">
    <source>
        <dbReference type="SAM" id="Phobius"/>
    </source>
</evidence>
<dbReference type="Proteomes" id="UP000244773">
    <property type="component" value="Segment"/>
</dbReference>
<keyword evidence="1" id="KW-0812">Transmembrane</keyword>
<organism evidence="2">
    <name type="scientific">Tetraselmis virus 1</name>
    <dbReference type="NCBI Taxonomy" id="2060617"/>
    <lineage>
        <taxon>Viruses</taxon>
        <taxon>Varidnaviria</taxon>
        <taxon>Bamfordvirae</taxon>
        <taxon>Nucleocytoviricota</taxon>
        <taxon>Megaviricetes</taxon>
        <taxon>Imitervirales</taxon>
        <taxon>Allomimiviridae</taxon>
        <taxon>Oceanusvirus</taxon>
        <taxon>Oceanusvirus kaneohense</taxon>
    </lineage>
</organism>
<keyword evidence="3" id="KW-1185">Reference proteome</keyword>
<protein>
    <submittedName>
        <fullName evidence="2">Uncharacterized protein</fullName>
    </submittedName>
</protein>
<dbReference type="EMBL" id="KY322437">
    <property type="protein sequence ID" value="AUF82614.1"/>
    <property type="molecule type" value="Genomic_DNA"/>
</dbReference>
<evidence type="ECO:0000313" key="2">
    <source>
        <dbReference type="EMBL" id="AUF82614.1"/>
    </source>
</evidence>
<sequence>MAYGSVDVYQGSQYPDVYTKPSVFLDHTILAFVTSVCVIGSLWVILYRNAKPSRISKSPEKEIHEVQSRLDINADLMRDMLYHKKDARSVMAPPSTMMTTTSINTNNGSILKNGMIDVLAFFKIDHTSCKNNSDRVNLIREKVLGLESDEISRRTKMARTNDTLKCVIHGLNILPEPQQVAYKVAEKMNIDQQIVLQAVNMYKQKYNTKGNVMAWNAVTVSFIEHFNMMNNVQSVFQHIESVR</sequence>
<keyword evidence="1" id="KW-0472">Membrane</keyword>
<gene>
    <name evidence="2" type="ORF">TetV_532</name>
</gene>
<keyword evidence="1" id="KW-1133">Transmembrane helix</keyword>